<gene>
    <name evidence="2" type="ORF">H6A60_10520</name>
</gene>
<dbReference type="EMBL" id="JACJJC010000025">
    <property type="protein sequence ID" value="MBM6704908.1"/>
    <property type="molecule type" value="Genomic_DNA"/>
</dbReference>
<comment type="caution">
    <text evidence="2">The sequence shown here is derived from an EMBL/GenBank/DDBJ whole genome shotgun (WGS) entry which is preliminary data.</text>
</comment>
<evidence type="ECO:0000313" key="3">
    <source>
        <dbReference type="Proteomes" id="UP000715095"/>
    </source>
</evidence>
<dbReference type="InterPro" id="IPR009061">
    <property type="entry name" value="DNA-bd_dom_put_sf"/>
</dbReference>
<dbReference type="InterPro" id="IPR000551">
    <property type="entry name" value="MerR-type_HTH_dom"/>
</dbReference>
<dbReference type="Pfam" id="PF00376">
    <property type="entry name" value="MerR"/>
    <property type="match status" value="1"/>
</dbReference>
<reference evidence="2 3" key="1">
    <citation type="journal article" date="2021" name="Sci. Rep.">
        <title>The distribution of antibiotic resistance genes in chicken gut microbiota commensals.</title>
        <authorList>
            <person name="Juricova H."/>
            <person name="Matiasovicova J."/>
            <person name="Kubasova T."/>
            <person name="Cejkova D."/>
            <person name="Rychlik I."/>
        </authorList>
    </citation>
    <scope>NUCLEOTIDE SEQUENCE [LARGE SCALE GENOMIC DNA]</scope>
    <source>
        <strain evidence="2 3">An829</strain>
    </source>
</reference>
<dbReference type="SUPFAM" id="SSF46955">
    <property type="entry name" value="Putative DNA-binding domain"/>
    <property type="match status" value="1"/>
</dbReference>
<accession>A0ABS2DUG5</accession>
<sequence>MHGLALASMRGHTLSMASSLGITTHKKAYLFPTSTSRLYSRKPEYFFRSLEMCGVKLVEEKSSETTRGTSMLCSIGIIAKHYGVSPSTIRRWAQRGLIKVACRTFG</sequence>
<dbReference type="Proteomes" id="UP000715095">
    <property type="component" value="Unassembled WGS sequence"/>
</dbReference>
<dbReference type="PROSITE" id="PS50937">
    <property type="entry name" value="HTH_MERR_2"/>
    <property type="match status" value="1"/>
</dbReference>
<feature type="non-terminal residue" evidence="2">
    <location>
        <position position="106"/>
    </location>
</feature>
<proteinExistence type="predicted"/>
<organism evidence="2 3">
    <name type="scientific">Sutterella massiliensis</name>
    <dbReference type="NCBI Taxonomy" id="1816689"/>
    <lineage>
        <taxon>Bacteria</taxon>
        <taxon>Pseudomonadati</taxon>
        <taxon>Pseudomonadota</taxon>
        <taxon>Betaproteobacteria</taxon>
        <taxon>Burkholderiales</taxon>
        <taxon>Sutterellaceae</taxon>
        <taxon>Sutterella</taxon>
    </lineage>
</organism>
<dbReference type="GO" id="GO:0003677">
    <property type="term" value="F:DNA binding"/>
    <property type="evidence" value="ECO:0007669"/>
    <property type="project" value="UniProtKB-KW"/>
</dbReference>
<keyword evidence="2" id="KW-0238">DNA-binding</keyword>
<name>A0ABS2DUG5_9BURK</name>
<evidence type="ECO:0000259" key="1">
    <source>
        <dbReference type="PROSITE" id="PS50937"/>
    </source>
</evidence>
<evidence type="ECO:0000313" key="2">
    <source>
        <dbReference type="EMBL" id="MBM6704908.1"/>
    </source>
</evidence>
<dbReference type="Gene3D" id="1.10.1660.10">
    <property type="match status" value="1"/>
</dbReference>
<keyword evidence="3" id="KW-1185">Reference proteome</keyword>
<feature type="domain" description="HTH merR-type" evidence="1">
    <location>
        <begin position="72"/>
        <end position="106"/>
    </location>
</feature>
<protein>
    <submittedName>
        <fullName evidence="2">MerR family DNA-binding transcriptional regulator</fullName>
    </submittedName>
</protein>